<dbReference type="InterPro" id="IPR001650">
    <property type="entry name" value="Helicase_C-like"/>
</dbReference>
<dbReference type="GO" id="GO:0016787">
    <property type="term" value="F:hydrolase activity"/>
    <property type="evidence" value="ECO:0007669"/>
    <property type="project" value="UniProtKB-KW"/>
</dbReference>
<dbReference type="GO" id="GO:0005524">
    <property type="term" value="F:ATP binding"/>
    <property type="evidence" value="ECO:0007669"/>
    <property type="project" value="InterPro"/>
</dbReference>
<evidence type="ECO:0000313" key="6">
    <source>
        <dbReference type="Proteomes" id="UP000250079"/>
    </source>
</evidence>
<proteinExistence type="predicted"/>
<evidence type="ECO:0000259" key="4">
    <source>
        <dbReference type="PROSITE" id="PS51194"/>
    </source>
</evidence>
<keyword evidence="6" id="KW-1185">Reference proteome</keyword>
<dbReference type="GO" id="GO:0004386">
    <property type="term" value="F:helicase activity"/>
    <property type="evidence" value="ECO:0007669"/>
    <property type="project" value="UniProtKB-KW"/>
</dbReference>
<dbReference type="SMART" id="SM00487">
    <property type="entry name" value="DEXDc"/>
    <property type="match status" value="1"/>
</dbReference>
<dbReference type="InterPro" id="IPR000330">
    <property type="entry name" value="SNF2_N"/>
</dbReference>
<dbReference type="EMBL" id="CP018632">
    <property type="protein sequence ID" value="ASJ70774.1"/>
    <property type="molecule type" value="Genomic_DNA"/>
</dbReference>
<dbReference type="RefSeq" id="WP_088916283.1">
    <property type="nucleotide sequence ID" value="NZ_CP018632.1"/>
</dbReference>
<dbReference type="PROSITE" id="PS51192">
    <property type="entry name" value="HELICASE_ATP_BIND_1"/>
    <property type="match status" value="1"/>
</dbReference>
<dbReference type="InterPro" id="IPR049730">
    <property type="entry name" value="SNF2/RAD54-like_C"/>
</dbReference>
<evidence type="ECO:0008006" key="7">
    <source>
        <dbReference type="Google" id="ProtNLM"/>
    </source>
</evidence>
<dbReference type="SMART" id="SM00490">
    <property type="entry name" value="HELICc"/>
    <property type="match status" value="1"/>
</dbReference>
<feature type="domain" description="Helicase C-terminal" evidence="4">
    <location>
        <begin position="1232"/>
        <end position="1392"/>
    </location>
</feature>
<dbReference type="CDD" id="cd18012">
    <property type="entry name" value="DEXQc_arch_SWI2_SNF2"/>
    <property type="match status" value="1"/>
</dbReference>
<dbReference type="SUPFAM" id="SSF52540">
    <property type="entry name" value="P-loop containing nucleoside triphosphate hydrolases"/>
    <property type="match status" value="2"/>
</dbReference>
<dbReference type="KEGG" id="gai:IMCC3135_03305"/>
<dbReference type="InterPro" id="IPR014001">
    <property type="entry name" value="Helicase_ATP-bd"/>
</dbReference>
<evidence type="ECO:0000313" key="5">
    <source>
        <dbReference type="EMBL" id="ASJ70774.1"/>
    </source>
</evidence>
<keyword evidence="2" id="KW-0067">ATP-binding</keyword>
<dbReference type="InterPro" id="IPR038718">
    <property type="entry name" value="SNF2-like_sf"/>
</dbReference>
<dbReference type="PANTHER" id="PTHR10799">
    <property type="entry name" value="SNF2/RAD54 HELICASE FAMILY"/>
    <property type="match status" value="1"/>
</dbReference>
<reference evidence="5 6" key="1">
    <citation type="submission" date="2016-12" db="EMBL/GenBank/DDBJ databases">
        <authorList>
            <person name="Song W.-J."/>
            <person name="Kurnit D.M."/>
        </authorList>
    </citation>
    <scope>NUCLEOTIDE SEQUENCE [LARGE SCALE GENOMIC DNA]</scope>
    <source>
        <strain evidence="5 6">IMCC3135</strain>
    </source>
</reference>
<dbReference type="Gene3D" id="3.40.50.300">
    <property type="entry name" value="P-loop containing nucleotide triphosphate hydrolases"/>
    <property type="match status" value="1"/>
</dbReference>
<evidence type="ECO:0000256" key="2">
    <source>
        <dbReference type="ARBA" id="ARBA00022806"/>
    </source>
</evidence>
<keyword evidence="2" id="KW-0347">Helicase</keyword>
<dbReference type="Pfam" id="PF00271">
    <property type="entry name" value="Helicase_C"/>
    <property type="match status" value="1"/>
</dbReference>
<dbReference type="Gene3D" id="3.40.50.10810">
    <property type="entry name" value="Tandem AAA-ATPase domain"/>
    <property type="match status" value="1"/>
</dbReference>
<keyword evidence="2" id="KW-0547">Nucleotide-binding</keyword>
<name>A0A2Z2NUK6_9GAMM</name>
<evidence type="ECO:0000259" key="3">
    <source>
        <dbReference type="PROSITE" id="PS51192"/>
    </source>
</evidence>
<dbReference type="CDD" id="cd18793">
    <property type="entry name" value="SF2_C_SNF"/>
    <property type="match status" value="1"/>
</dbReference>
<accession>A0A2Z2NUK6</accession>
<dbReference type="PROSITE" id="PS51194">
    <property type="entry name" value="HELICASE_CTER"/>
    <property type="match status" value="1"/>
</dbReference>
<dbReference type="Proteomes" id="UP000250079">
    <property type="component" value="Chromosome"/>
</dbReference>
<evidence type="ECO:0000256" key="1">
    <source>
        <dbReference type="ARBA" id="ARBA00022801"/>
    </source>
</evidence>
<feature type="domain" description="Helicase ATP-binding" evidence="3">
    <location>
        <begin position="951"/>
        <end position="1109"/>
    </location>
</feature>
<organism evidence="5 6">
    <name type="scientific">Granulosicoccus antarcticus IMCC3135</name>
    <dbReference type="NCBI Taxonomy" id="1192854"/>
    <lineage>
        <taxon>Bacteria</taxon>
        <taxon>Pseudomonadati</taxon>
        <taxon>Pseudomonadota</taxon>
        <taxon>Gammaproteobacteria</taxon>
        <taxon>Chromatiales</taxon>
        <taxon>Granulosicoccaceae</taxon>
        <taxon>Granulosicoccus</taxon>
    </lineage>
</organism>
<sequence length="1400" mass="154888">MPSVSNTPVKLSPIAEQVAECYALVYPEAPGRSKALQWINRARKATTGESGFKSTQLNEAIEELVAAQVLLPSVEGVRGVAARGPLALLGNLTRFCVSAHERGTAKLILNELEQSSHGPGYGSHYSYRPNFNSFEHLEQQVRLALIGDTFERLANERLPAHIWIWLTEPRAKPYLERLPMEHRQVACTFGLSYLIHFLHPTQEFAKSCESVAPNERDRAFLARVYAFQGKFKKAITLIKSIELKSPQIKHVQMECQALRAMISTLKGDDQAALASIEATLEIERNGSRKRILYPDTLCFSIALFSLVRLDTTESRALLKSLIAARTKLKIESDMDLLLLAAENADKPVSHSGSFYVPGSPSIISALYAIASRWHSNYNYPESHTGIHYWLQMITRQASQSGYHWVVAELQTVLEASFTNSEQLEPDIRALFAEQSANARREAMGAQSLTHLVTPIEPWEYSLRELEQLALKSKRPETQKKKDTTAKARRLIWQLSDHHGSAVEVTPVEQTRGKNGEWSSGRRVALKRLLEQADTMEHLIDQDLKASRSIQKVASYGWGGATTYETTQRTTYQLVGHPGVYDPQGERVDVVERPPVLHLSEADGTIRLIVEPELKSGHYLSELDAGNRRLNVTHFTAAHRRIDEAIPAAGLRVPSNASDRLHSLLNSLAGDISVQGDTDVAEDSLVEGDSAPLLAIEPFGSSLRVRIRVEPLPASGTFFDAGTGGSVVYVQTATGSQSVQRDLDMENTHVQNMVMQSSVLASHYDGRPHMVLDETLDALELLEEAQEAGIRCLWPEELPFRIKARANVKQVNLSVKSGKDWFTASGSLALGDTGEDLTLERLLKLVTEQPGTRFIELGNGDFVSLSTTLKQQLDTLQAFSRPKRDDSSAPQIHPMALLALDPLIDNATIKADKTWKQLRQRISDALTQTPTVPAALQAELRTYQQEGFAWLAQLGQIGAGACLADDMGLGKTVQALAVLLSRAEGGPTLVVAPTSVVGNWLQEAQRFAPSLKMLVYADITQQRHAMLTDISAFDVVVISYGLLVNDIEYLEKVHWHSVVLDEAQSIKNAATRRAKCARQLHADFRIVTTGTPVQNNLMDLHSLFAFLNPQLLGSETAFRRRFALPITRDNDLHAREQLQMVVSPFLLRRHKRDVLKELPARTEITLDVKLSGEEALLYETIRQEALASLEQGSSESQDIGKQKFIILSYLTKLRRLCCNPSLVSPGWTGPTSKLDVFSDTLAELIASGHKALVFSQFVDHLKIIEQHLIAQSISYQYIDGSVPAKQRTSRVSAFQGGVGDVFLISLTAGGTGLNLTAADYVIHLDPWWNPAVEDQASDRAHRLGQQRPVTIVRMVTTGTIEEQIQVLHGSKRDLADSVLAGADSPAFDTDTMIRLLKGSAD</sequence>
<gene>
    <name evidence="5" type="ORF">IMCC3135_03305</name>
</gene>
<dbReference type="OrthoDB" id="9772064at2"/>
<dbReference type="Pfam" id="PF00176">
    <property type="entry name" value="SNF2-rel_dom"/>
    <property type="match status" value="1"/>
</dbReference>
<protein>
    <recommendedName>
        <fullName evidence="7">RNA polymerase-associated protein RapA</fullName>
    </recommendedName>
</protein>
<dbReference type="InterPro" id="IPR027417">
    <property type="entry name" value="P-loop_NTPase"/>
</dbReference>
<keyword evidence="1" id="KW-0378">Hydrolase</keyword>